<protein>
    <submittedName>
        <fullName evidence="2">Uncharacterized protein</fullName>
    </submittedName>
</protein>
<dbReference type="AlphaFoldDB" id="A0ABD3HY04"/>
<evidence type="ECO:0000313" key="2">
    <source>
        <dbReference type="EMBL" id="KAL3694985.1"/>
    </source>
</evidence>
<dbReference type="PANTHER" id="PTHR35998">
    <property type="entry name" value="OS02G0127900 PROTEIN"/>
    <property type="match status" value="1"/>
</dbReference>
<accession>A0ABD3HY04</accession>
<keyword evidence="3" id="KW-1185">Reference proteome</keyword>
<sequence>MVLWEITLATAYVLGLRRTYRLALRAQRRLLGNKYPKIREFTERRTRIVFNMALHVYKEIQHRDITVGRNIGNWMLRWLDRARPQANIRGNADQAYHPGKGSAPARLEGKTTKSSGAKCLQSGGGQDSVGSKRLISSGLSDYTSHVRGRIGNTIRSRFAENIKPKMRSLPALASALWWQPVRRHYAELAGMSNSSNCRGSSTKLLPVQRLPVIHFLQSEPGQRQRSLFREDIARLMRTT</sequence>
<dbReference type="Proteomes" id="UP001633002">
    <property type="component" value="Unassembled WGS sequence"/>
</dbReference>
<name>A0ABD3HY04_9MARC</name>
<evidence type="ECO:0000313" key="3">
    <source>
        <dbReference type="Proteomes" id="UP001633002"/>
    </source>
</evidence>
<feature type="region of interest" description="Disordered" evidence="1">
    <location>
        <begin position="91"/>
        <end position="129"/>
    </location>
</feature>
<reference evidence="2 3" key="1">
    <citation type="submission" date="2024-09" db="EMBL/GenBank/DDBJ databases">
        <title>Chromosome-scale assembly of Riccia sorocarpa.</title>
        <authorList>
            <person name="Paukszto L."/>
        </authorList>
    </citation>
    <scope>NUCLEOTIDE SEQUENCE [LARGE SCALE GENOMIC DNA]</scope>
    <source>
        <strain evidence="2">LP-2024</strain>
        <tissue evidence="2">Aerial parts of the thallus</tissue>
    </source>
</reference>
<dbReference type="PANTHER" id="PTHR35998:SF1">
    <property type="entry name" value="OS02G0127900 PROTEIN"/>
    <property type="match status" value="1"/>
</dbReference>
<comment type="caution">
    <text evidence="2">The sequence shown here is derived from an EMBL/GenBank/DDBJ whole genome shotgun (WGS) entry which is preliminary data.</text>
</comment>
<evidence type="ECO:0000256" key="1">
    <source>
        <dbReference type="SAM" id="MobiDB-lite"/>
    </source>
</evidence>
<proteinExistence type="predicted"/>
<organism evidence="2 3">
    <name type="scientific">Riccia sorocarpa</name>
    <dbReference type="NCBI Taxonomy" id="122646"/>
    <lineage>
        <taxon>Eukaryota</taxon>
        <taxon>Viridiplantae</taxon>
        <taxon>Streptophyta</taxon>
        <taxon>Embryophyta</taxon>
        <taxon>Marchantiophyta</taxon>
        <taxon>Marchantiopsida</taxon>
        <taxon>Marchantiidae</taxon>
        <taxon>Marchantiales</taxon>
        <taxon>Ricciaceae</taxon>
        <taxon>Riccia</taxon>
    </lineage>
</organism>
<dbReference type="EMBL" id="JBJQOH010000003">
    <property type="protein sequence ID" value="KAL3694985.1"/>
    <property type="molecule type" value="Genomic_DNA"/>
</dbReference>
<gene>
    <name evidence="2" type="ORF">R1sor_008636</name>
</gene>